<dbReference type="OrthoDB" id="2378726at2"/>
<dbReference type="RefSeq" id="WP_074949079.1">
    <property type="nucleotide sequence ID" value="NZ_FPBV01000001.1"/>
</dbReference>
<keyword evidence="2" id="KW-1185">Reference proteome</keyword>
<evidence type="ECO:0000313" key="2">
    <source>
        <dbReference type="Proteomes" id="UP000183508"/>
    </source>
</evidence>
<name>A0A1I7FU40_9BACL</name>
<reference evidence="2" key="1">
    <citation type="submission" date="2016-10" db="EMBL/GenBank/DDBJ databases">
        <authorList>
            <person name="Varghese N."/>
        </authorList>
    </citation>
    <scope>NUCLEOTIDE SEQUENCE [LARGE SCALE GENOMIC DNA]</scope>
    <source>
        <strain evidence="2">DSM 17980</strain>
    </source>
</reference>
<dbReference type="STRING" id="392015.SAMN05421543_101455"/>
<organism evidence="1 2">
    <name type="scientific">Alicyclobacillus macrosporangiidus</name>
    <dbReference type="NCBI Taxonomy" id="392015"/>
    <lineage>
        <taxon>Bacteria</taxon>
        <taxon>Bacillati</taxon>
        <taxon>Bacillota</taxon>
        <taxon>Bacilli</taxon>
        <taxon>Bacillales</taxon>
        <taxon>Alicyclobacillaceae</taxon>
        <taxon>Alicyclobacillus</taxon>
    </lineage>
</organism>
<proteinExistence type="predicted"/>
<accession>A0A1I7FU40</accession>
<sequence length="59" mass="6875">MKNAHEGRYDVWLQIDGGWRPVRWLTRSQAESYALDAEEKGISFRIVPSPRTTIDELVE</sequence>
<evidence type="ECO:0000313" key="1">
    <source>
        <dbReference type="EMBL" id="SFU39693.1"/>
    </source>
</evidence>
<dbReference type="Proteomes" id="UP000183508">
    <property type="component" value="Unassembled WGS sequence"/>
</dbReference>
<gene>
    <name evidence="1" type="ORF">SAMN05421543_101455</name>
</gene>
<protein>
    <submittedName>
        <fullName evidence="1">Uncharacterized protein</fullName>
    </submittedName>
</protein>
<dbReference type="AlphaFoldDB" id="A0A1I7FU40"/>
<dbReference type="EMBL" id="FPBV01000001">
    <property type="protein sequence ID" value="SFU39693.1"/>
    <property type="molecule type" value="Genomic_DNA"/>
</dbReference>